<dbReference type="Proteomes" id="UP000265520">
    <property type="component" value="Unassembled WGS sequence"/>
</dbReference>
<evidence type="ECO:0000313" key="1">
    <source>
        <dbReference type="EMBL" id="MCI67286.1"/>
    </source>
</evidence>
<keyword evidence="1" id="KW-0255">Endonuclease</keyword>
<keyword evidence="1" id="KW-0378">Hydrolase</keyword>
<evidence type="ECO:0000313" key="2">
    <source>
        <dbReference type="Proteomes" id="UP000265520"/>
    </source>
</evidence>
<feature type="non-terminal residue" evidence="1">
    <location>
        <position position="83"/>
    </location>
</feature>
<comment type="caution">
    <text evidence="1">The sequence shown here is derived from an EMBL/GenBank/DDBJ whole genome shotgun (WGS) entry which is preliminary data.</text>
</comment>
<protein>
    <submittedName>
        <fullName evidence="1">Endonuclease or glycosyl hydrolase</fullName>
    </submittedName>
</protein>
<feature type="non-terminal residue" evidence="1">
    <location>
        <position position="1"/>
    </location>
</feature>
<proteinExistence type="predicted"/>
<name>A0A392U4I7_9FABA</name>
<keyword evidence="2" id="KW-1185">Reference proteome</keyword>
<organism evidence="1 2">
    <name type="scientific">Trifolium medium</name>
    <dbReference type="NCBI Taxonomy" id="97028"/>
    <lineage>
        <taxon>Eukaryota</taxon>
        <taxon>Viridiplantae</taxon>
        <taxon>Streptophyta</taxon>
        <taxon>Embryophyta</taxon>
        <taxon>Tracheophyta</taxon>
        <taxon>Spermatophyta</taxon>
        <taxon>Magnoliopsida</taxon>
        <taxon>eudicotyledons</taxon>
        <taxon>Gunneridae</taxon>
        <taxon>Pentapetalae</taxon>
        <taxon>rosids</taxon>
        <taxon>fabids</taxon>
        <taxon>Fabales</taxon>
        <taxon>Fabaceae</taxon>
        <taxon>Papilionoideae</taxon>
        <taxon>50 kb inversion clade</taxon>
        <taxon>NPAAA clade</taxon>
        <taxon>Hologalegina</taxon>
        <taxon>IRL clade</taxon>
        <taxon>Trifolieae</taxon>
        <taxon>Trifolium</taxon>
    </lineage>
</organism>
<dbReference type="AlphaFoldDB" id="A0A392U4I7"/>
<dbReference type="EMBL" id="LXQA010713658">
    <property type="protein sequence ID" value="MCI67286.1"/>
    <property type="molecule type" value="Genomic_DNA"/>
</dbReference>
<accession>A0A392U4I7</accession>
<keyword evidence="1" id="KW-0540">Nuclease</keyword>
<dbReference type="GO" id="GO:0016787">
    <property type="term" value="F:hydrolase activity"/>
    <property type="evidence" value="ECO:0007669"/>
    <property type="project" value="UniProtKB-KW"/>
</dbReference>
<sequence length="83" mass="8765">GVGVSSALCNAGKFVWDWPVVARGEGFVPPSKALVPPRGGSVEPSRYLMGCHINDSAGGQNEEEAIVYSGMSQSYSNSREFSV</sequence>
<dbReference type="GO" id="GO:0004519">
    <property type="term" value="F:endonuclease activity"/>
    <property type="evidence" value="ECO:0007669"/>
    <property type="project" value="UniProtKB-KW"/>
</dbReference>
<reference evidence="1 2" key="1">
    <citation type="journal article" date="2018" name="Front. Plant Sci.">
        <title>Red Clover (Trifolium pratense) and Zigzag Clover (T. medium) - A Picture of Genomic Similarities and Differences.</title>
        <authorList>
            <person name="Dluhosova J."/>
            <person name="Istvanek J."/>
            <person name="Nedelnik J."/>
            <person name="Repkova J."/>
        </authorList>
    </citation>
    <scope>NUCLEOTIDE SEQUENCE [LARGE SCALE GENOMIC DNA]</scope>
    <source>
        <strain evidence="2">cv. 10/8</strain>
        <tissue evidence="1">Leaf</tissue>
    </source>
</reference>